<evidence type="ECO:0000256" key="1">
    <source>
        <dbReference type="ARBA" id="ARBA00022490"/>
    </source>
</evidence>
<evidence type="ECO:0000256" key="9">
    <source>
        <dbReference type="ARBA" id="ARBA00023264"/>
    </source>
</evidence>
<dbReference type="CDD" id="cd08171">
    <property type="entry name" value="GlyDH-like"/>
    <property type="match status" value="1"/>
</dbReference>
<dbReference type="PANTHER" id="PTHR43616:SF5">
    <property type="entry name" value="GLYCEROL DEHYDROGENASE 1"/>
    <property type="match status" value="1"/>
</dbReference>
<evidence type="ECO:0000256" key="11">
    <source>
        <dbReference type="PIRSR" id="PIRSR000112-3"/>
    </source>
</evidence>
<dbReference type="GO" id="GO:0046872">
    <property type="term" value="F:metal ion binding"/>
    <property type="evidence" value="ECO:0007669"/>
    <property type="project" value="UniProtKB-KW"/>
</dbReference>
<dbReference type="AlphaFoldDB" id="A0A839A617"/>
<dbReference type="GO" id="GO:0016614">
    <property type="term" value="F:oxidoreductase activity, acting on CH-OH group of donors"/>
    <property type="evidence" value="ECO:0007669"/>
    <property type="project" value="InterPro"/>
</dbReference>
<evidence type="ECO:0000256" key="8">
    <source>
        <dbReference type="ARBA" id="ARBA00023209"/>
    </source>
</evidence>
<keyword evidence="13" id="KW-1185">Reference proteome</keyword>
<keyword evidence="2" id="KW-0444">Lipid biosynthesis</keyword>
<dbReference type="PIRSF" id="PIRSF000112">
    <property type="entry name" value="Glycerol_dehydrogenase"/>
    <property type="match status" value="1"/>
</dbReference>
<evidence type="ECO:0000256" key="4">
    <source>
        <dbReference type="ARBA" id="ARBA00022857"/>
    </source>
</evidence>
<dbReference type="Proteomes" id="UP000571018">
    <property type="component" value="Unassembled WGS sequence"/>
</dbReference>
<dbReference type="Gene3D" id="3.40.50.1970">
    <property type="match status" value="1"/>
</dbReference>
<protein>
    <submittedName>
        <fullName evidence="12">Iron-containing alcohol dehydrogenase family protein</fullName>
    </submittedName>
</protein>
<keyword evidence="8" id="KW-0594">Phospholipid biosynthesis</keyword>
<feature type="binding site" evidence="11">
    <location>
        <begin position="116"/>
        <end position="119"/>
    </location>
    <ligand>
        <name>NAD(+)</name>
        <dbReference type="ChEBI" id="CHEBI:57540"/>
    </ligand>
</feature>
<feature type="binding site" evidence="10">
    <location>
        <position position="254"/>
    </location>
    <ligand>
        <name>glycerol</name>
        <dbReference type="ChEBI" id="CHEBI:17754"/>
    </ligand>
</feature>
<evidence type="ECO:0000256" key="2">
    <source>
        <dbReference type="ARBA" id="ARBA00022516"/>
    </source>
</evidence>
<feature type="binding site" evidence="10">
    <location>
        <position position="271"/>
    </location>
    <ligand>
        <name>glycerol</name>
        <dbReference type="ChEBI" id="CHEBI:17754"/>
    </ligand>
</feature>
<keyword evidence="1" id="KW-0963">Cytoplasm</keyword>
<dbReference type="InterPro" id="IPR016205">
    <property type="entry name" value="Glycerol_DH"/>
</dbReference>
<keyword evidence="4" id="KW-0521">NADP</keyword>
<dbReference type="Gene3D" id="1.20.1090.10">
    <property type="entry name" value="Dehydroquinate synthase-like - alpha domain"/>
    <property type="match status" value="1"/>
</dbReference>
<comment type="caution">
    <text evidence="12">The sequence shown here is derived from an EMBL/GenBank/DDBJ whole genome shotgun (WGS) entry which is preliminary data.</text>
</comment>
<evidence type="ECO:0000256" key="6">
    <source>
        <dbReference type="ARBA" id="ARBA00023027"/>
    </source>
</evidence>
<gene>
    <name evidence="12" type="ORF">HW423_05355</name>
</gene>
<evidence type="ECO:0000256" key="3">
    <source>
        <dbReference type="ARBA" id="ARBA00022723"/>
    </source>
</evidence>
<dbReference type="GO" id="GO:0008654">
    <property type="term" value="P:phospholipid biosynthetic process"/>
    <property type="evidence" value="ECO:0007669"/>
    <property type="project" value="UniProtKB-KW"/>
</dbReference>
<evidence type="ECO:0000256" key="7">
    <source>
        <dbReference type="ARBA" id="ARBA00023098"/>
    </source>
</evidence>
<reference evidence="12 13" key="1">
    <citation type="submission" date="2020-06" db="EMBL/GenBank/DDBJ databases">
        <title>Reclassification of Facklamia ignava, Facklamia soureckii and Facklami tabacinasalis as Falseniella iganva gen. nov., comb. nov., Hutsoniella ignava gen. nov., comb. nov., and Ruoffia tabacinasalis gen. nov., comb. nov and description of Ruoffia haltotolerans sp. nov., isolated from hypersaline Inland Sea of Qatar.</title>
        <authorList>
            <person name="Fotedar R."/>
            <person name="Sankaranarayanan K."/>
            <person name="Lawson P."/>
            <person name="Caldwell M."/>
            <person name="Zeyara A."/>
            <person name="Al Malki A."/>
            <person name="Ali M."/>
        </authorList>
    </citation>
    <scope>NUCLEOTIDE SEQUENCE [LARGE SCALE GENOMIC DNA]</scope>
    <source>
        <strain evidence="12 13">INB8</strain>
    </source>
</reference>
<feature type="binding site" evidence="10">
    <location>
        <position position="171"/>
    </location>
    <ligand>
        <name>glycerol</name>
        <dbReference type="ChEBI" id="CHEBI:17754"/>
    </ligand>
</feature>
<keyword evidence="6 11" id="KW-0520">NAD</keyword>
<evidence type="ECO:0000256" key="5">
    <source>
        <dbReference type="ARBA" id="ARBA00023002"/>
    </source>
</evidence>
<evidence type="ECO:0000313" key="13">
    <source>
        <dbReference type="Proteomes" id="UP000571018"/>
    </source>
</evidence>
<sequence length="357" mass="39106">MTLTVNLPNFTIGENAYDEIATYCAPFGTKVAIIGGKKALEASQERLLNALSKTELEAIDTIWYGKNANLSNIDRLSEIESVKEADMLFAVGGGRAIDAVKSVAHRLDKPVFSFPTIASTCAPTTAVCVLYEDSGEMHGLEMLAQPPIHSFADSTVIAEAPTEYLWAGIGDAITKEIEATFSARDRELSFENDLGVKIVQGCNERLLANGKAAMDAANEHKASPAIDKVLQEIIGTTALTSVLVDNDYNSNLAHALYYGATATKSGETHLHGEWTCYGALVLLTMDKQYETRDKLFEFMKSIHLSTNLEQLELTSEVDFNKMIDKCMTMADIKVSPYEITREMVVSAIQEVEELNKL</sequence>
<name>A0A839A617_9LACT</name>
<dbReference type="RefSeq" id="WP_218930913.1">
    <property type="nucleotide sequence ID" value="NZ_JACAOA010000011.1"/>
</dbReference>
<dbReference type="Pfam" id="PF13685">
    <property type="entry name" value="Fe-ADH_2"/>
    <property type="match status" value="1"/>
</dbReference>
<keyword evidence="7" id="KW-0443">Lipid metabolism</keyword>
<keyword evidence="9" id="KW-1208">Phospholipid metabolism</keyword>
<feature type="binding site" evidence="11">
    <location>
        <begin position="94"/>
        <end position="98"/>
    </location>
    <ligand>
        <name>NAD(+)</name>
        <dbReference type="ChEBI" id="CHEBI:57540"/>
    </ligand>
</feature>
<proteinExistence type="predicted"/>
<evidence type="ECO:0000313" key="12">
    <source>
        <dbReference type="EMBL" id="MBA5729208.1"/>
    </source>
</evidence>
<dbReference type="InterPro" id="IPR032837">
    <property type="entry name" value="G1PDH"/>
</dbReference>
<keyword evidence="10" id="KW-0862">Zinc</keyword>
<comment type="cofactor">
    <cofactor evidence="10">
        <name>Zn(2+)</name>
        <dbReference type="ChEBI" id="CHEBI:29105"/>
    </cofactor>
    <text evidence="10">Binds 1 zinc ion per subunit.</text>
</comment>
<dbReference type="PANTHER" id="PTHR43616">
    <property type="entry name" value="GLYCEROL DEHYDROGENASE"/>
    <property type="match status" value="1"/>
</dbReference>
<organism evidence="12 13">
    <name type="scientific">Ruoffia halotolerans</name>
    <dbReference type="NCBI Taxonomy" id="2748684"/>
    <lineage>
        <taxon>Bacteria</taxon>
        <taxon>Bacillati</taxon>
        <taxon>Bacillota</taxon>
        <taxon>Bacilli</taxon>
        <taxon>Lactobacillales</taxon>
        <taxon>Aerococcaceae</taxon>
        <taxon>Ruoffia</taxon>
    </lineage>
</organism>
<keyword evidence="5" id="KW-0560">Oxidoreductase</keyword>
<dbReference type="EMBL" id="JACAOA010000011">
    <property type="protein sequence ID" value="MBA5729208.1"/>
    <property type="molecule type" value="Genomic_DNA"/>
</dbReference>
<feature type="binding site" evidence="11">
    <location>
        <position position="125"/>
    </location>
    <ligand>
        <name>NAD(+)</name>
        <dbReference type="ChEBI" id="CHEBI:57540"/>
    </ligand>
</feature>
<keyword evidence="3 10" id="KW-0479">Metal-binding</keyword>
<feature type="binding site" evidence="11">
    <location>
        <position position="131"/>
    </location>
    <ligand>
        <name>NAD(+)</name>
        <dbReference type="ChEBI" id="CHEBI:57540"/>
    </ligand>
</feature>
<accession>A0A839A617</accession>
<evidence type="ECO:0000256" key="10">
    <source>
        <dbReference type="PIRSR" id="PIRSR000112-1"/>
    </source>
</evidence>
<dbReference type="SUPFAM" id="SSF56796">
    <property type="entry name" value="Dehydroquinate synthase-like"/>
    <property type="match status" value="1"/>
</dbReference>